<gene>
    <name evidence="2" type="ORF">CDL15_Pgr007585</name>
</gene>
<proteinExistence type="predicted"/>
<dbReference type="Proteomes" id="UP000197138">
    <property type="component" value="Unassembled WGS sequence"/>
</dbReference>
<evidence type="ECO:0000313" key="2">
    <source>
        <dbReference type="EMBL" id="OWM81547.1"/>
    </source>
</evidence>
<name>A0A218X9A8_PUNGR</name>
<protein>
    <submittedName>
        <fullName evidence="2">Uncharacterized protein</fullName>
    </submittedName>
</protein>
<feature type="compositionally biased region" description="Polar residues" evidence="1">
    <location>
        <begin position="1"/>
        <end position="10"/>
    </location>
</feature>
<organism evidence="2 3">
    <name type="scientific">Punica granatum</name>
    <name type="common">Pomegranate</name>
    <dbReference type="NCBI Taxonomy" id="22663"/>
    <lineage>
        <taxon>Eukaryota</taxon>
        <taxon>Viridiplantae</taxon>
        <taxon>Streptophyta</taxon>
        <taxon>Embryophyta</taxon>
        <taxon>Tracheophyta</taxon>
        <taxon>Spermatophyta</taxon>
        <taxon>Magnoliopsida</taxon>
        <taxon>eudicotyledons</taxon>
        <taxon>Gunneridae</taxon>
        <taxon>Pentapetalae</taxon>
        <taxon>rosids</taxon>
        <taxon>malvids</taxon>
        <taxon>Myrtales</taxon>
        <taxon>Lythraceae</taxon>
        <taxon>Punica</taxon>
    </lineage>
</organism>
<evidence type="ECO:0000256" key="1">
    <source>
        <dbReference type="SAM" id="MobiDB-lite"/>
    </source>
</evidence>
<evidence type="ECO:0000313" key="3">
    <source>
        <dbReference type="Proteomes" id="UP000197138"/>
    </source>
</evidence>
<dbReference type="EMBL" id="MTKT01002214">
    <property type="protein sequence ID" value="OWM81547.1"/>
    <property type="molecule type" value="Genomic_DNA"/>
</dbReference>
<reference evidence="3" key="1">
    <citation type="journal article" date="2017" name="Plant J.">
        <title>The pomegranate (Punica granatum L.) genome and the genomics of punicalagin biosynthesis.</title>
        <authorList>
            <person name="Qin G."/>
            <person name="Xu C."/>
            <person name="Ming R."/>
            <person name="Tang H."/>
            <person name="Guyot R."/>
            <person name="Kramer E.M."/>
            <person name="Hu Y."/>
            <person name="Yi X."/>
            <person name="Qi Y."/>
            <person name="Xu X."/>
            <person name="Gao Z."/>
            <person name="Pan H."/>
            <person name="Jian J."/>
            <person name="Tian Y."/>
            <person name="Yue Z."/>
            <person name="Xu Y."/>
        </authorList>
    </citation>
    <scope>NUCLEOTIDE SEQUENCE [LARGE SCALE GENOMIC DNA]</scope>
    <source>
        <strain evidence="3">cv. Dabenzi</strain>
    </source>
</reference>
<accession>A0A218X9A8</accession>
<sequence length="78" mass="8616">MFNFGGCTTQKLRKPGTSKKSKGGLDWSGVIALDKVELGEGHDIVGESRRTVAVLGLMQAKVEICWRLSCIKLRLRKL</sequence>
<dbReference type="AlphaFoldDB" id="A0A218X9A8"/>
<feature type="region of interest" description="Disordered" evidence="1">
    <location>
        <begin position="1"/>
        <end position="23"/>
    </location>
</feature>
<comment type="caution">
    <text evidence="2">The sequence shown here is derived from an EMBL/GenBank/DDBJ whole genome shotgun (WGS) entry which is preliminary data.</text>
</comment>
<feature type="compositionally biased region" description="Basic residues" evidence="1">
    <location>
        <begin position="11"/>
        <end position="22"/>
    </location>
</feature>